<dbReference type="CDD" id="cd02440">
    <property type="entry name" value="AdoMet_MTases"/>
    <property type="match status" value="1"/>
</dbReference>
<sequence>MAQSGLTTTQDGATSRSGATTIDPEEVRKFSAIADEWWDPFGKFKPLHKFNPVRLAYIRDGACAHFGRDRRAKSPLEGLSLLDIGCGGGLVAEPMRRLGAAVTAIDASERNIKTAMAHAAPSNLEIDYRATTVENLAEENTAPFDIVLNLEVVEHVADVELFLKTSAGLVKPGGMMVMATLNRTLKALALAKIGAEYVLRWLPPGTHDPRKFVKPEEAKSALTRAGLTVTAEAGVTYNPLMDIWRIGDDVSVNYMLTAVKG</sequence>
<evidence type="ECO:0000256" key="3">
    <source>
        <dbReference type="ARBA" id="ARBA00022688"/>
    </source>
</evidence>
<dbReference type="NCBIfam" id="TIGR01983">
    <property type="entry name" value="UbiG"/>
    <property type="match status" value="1"/>
</dbReference>
<accession>A0ABW1L2V6</accession>
<evidence type="ECO:0000256" key="2">
    <source>
        <dbReference type="ARBA" id="ARBA00022679"/>
    </source>
</evidence>
<dbReference type="GO" id="GO:0102208">
    <property type="term" value="F:2-polyprenyl-6-hydroxyphenol methylase activity"/>
    <property type="evidence" value="ECO:0007669"/>
    <property type="project" value="UniProtKB-EC"/>
</dbReference>
<comment type="function">
    <text evidence="5">O-methyltransferase that catalyzes the 2 O-methylation steps in the ubiquinone biosynthetic pathway.</text>
</comment>
<dbReference type="InterPro" id="IPR010233">
    <property type="entry name" value="UbiG_MeTrfase"/>
</dbReference>
<reference evidence="7 8" key="1">
    <citation type="submission" date="2024-09" db="EMBL/GenBank/DDBJ databases">
        <authorList>
            <person name="Zhang Z.-H."/>
        </authorList>
    </citation>
    <scope>NUCLEOTIDE SEQUENCE [LARGE SCALE GENOMIC DNA]</scope>
    <source>
        <strain evidence="7 8">HHTR114</strain>
    </source>
</reference>
<evidence type="ECO:0000256" key="5">
    <source>
        <dbReference type="HAMAP-Rule" id="MF_00472"/>
    </source>
</evidence>
<evidence type="ECO:0000313" key="8">
    <source>
        <dbReference type="Proteomes" id="UP001596116"/>
    </source>
</evidence>
<dbReference type="Proteomes" id="UP001596116">
    <property type="component" value="Unassembled WGS sequence"/>
</dbReference>
<dbReference type="PANTHER" id="PTHR43464">
    <property type="entry name" value="METHYLTRANSFERASE"/>
    <property type="match status" value="1"/>
</dbReference>
<protein>
    <recommendedName>
        <fullName evidence="5">Ubiquinone biosynthesis O-methyltransferase</fullName>
    </recommendedName>
    <alternativeName>
        <fullName evidence="5">2-polyprenyl-6-hydroxyphenol methylase</fullName>
        <ecNumber evidence="5">2.1.1.222</ecNumber>
    </alternativeName>
    <alternativeName>
        <fullName evidence="5">3-demethylubiquinone 3-O-methyltransferase</fullName>
        <ecNumber evidence="5">2.1.1.64</ecNumber>
    </alternativeName>
</protein>
<dbReference type="HAMAP" id="MF_00472">
    <property type="entry name" value="UbiG"/>
    <property type="match status" value="1"/>
</dbReference>
<proteinExistence type="inferred from homology"/>
<evidence type="ECO:0000256" key="1">
    <source>
        <dbReference type="ARBA" id="ARBA00022603"/>
    </source>
</evidence>
<feature type="compositionally biased region" description="Polar residues" evidence="6">
    <location>
        <begin position="1"/>
        <end position="20"/>
    </location>
</feature>
<dbReference type="InterPro" id="IPR029063">
    <property type="entry name" value="SAM-dependent_MTases_sf"/>
</dbReference>
<feature type="binding site" evidence="5">
    <location>
        <position position="106"/>
    </location>
    <ligand>
        <name>S-adenosyl-L-methionine</name>
        <dbReference type="ChEBI" id="CHEBI:59789"/>
    </ligand>
</feature>
<feature type="binding site" evidence="5">
    <location>
        <position position="54"/>
    </location>
    <ligand>
        <name>S-adenosyl-L-methionine</name>
        <dbReference type="ChEBI" id="CHEBI:59789"/>
    </ligand>
</feature>
<dbReference type="RefSeq" id="WP_379881203.1">
    <property type="nucleotide sequence ID" value="NZ_JBHPON010000003.1"/>
</dbReference>
<keyword evidence="8" id="KW-1185">Reference proteome</keyword>
<dbReference type="GO" id="GO:0061542">
    <property type="term" value="F:3-demethylubiquinol 3-O-methyltransferase activity"/>
    <property type="evidence" value="ECO:0007669"/>
    <property type="project" value="UniProtKB-EC"/>
</dbReference>
<dbReference type="EMBL" id="JBHPON010000003">
    <property type="protein sequence ID" value="MFC6037401.1"/>
    <property type="molecule type" value="Genomic_DNA"/>
</dbReference>
<evidence type="ECO:0000256" key="4">
    <source>
        <dbReference type="ARBA" id="ARBA00022691"/>
    </source>
</evidence>
<dbReference type="SUPFAM" id="SSF53335">
    <property type="entry name" value="S-adenosyl-L-methionine-dependent methyltransferases"/>
    <property type="match status" value="1"/>
</dbReference>
<comment type="similarity">
    <text evidence="5">Belongs to the methyltransferase superfamily. UbiG/COQ3 family.</text>
</comment>
<evidence type="ECO:0000256" key="6">
    <source>
        <dbReference type="SAM" id="MobiDB-lite"/>
    </source>
</evidence>
<dbReference type="Gene3D" id="3.40.50.150">
    <property type="entry name" value="Vaccinia Virus protein VP39"/>
    <property type="match status" value="1"/>
</dbReference>
<feature type="binding site" evidence="5">
    <location>
        <position position="85"/>
    </location>
    <ligand>
        <name>S-adenosyl-L-methionine</name>
        <dbReference type="ChEBI" id="CHEBI:59789"/>
    </ligand>
</feature>
<dbReference type="PANTHER" id="PTHR43464:SF19">
    <property type="entry name" value="UBIQUINONE BIOSYNTHESIS O-METHYLTRANSFERASE, MITOCHONDRIAL"/>
    <property type="match status" value="1"/>
</dbReference>
<comment type="catalytic activity">
    <reaction evidence="5">
        <text>a 3-demethylubiquinol + S-adenosyl-L-methionine = a ubiquinol + S-adenosyl-L-homocysteine + H(+)</text>
        <dbReference type="Rhea" id="RHEA:44380"/>
        <dbReference type="Rhea" id="RHEA-COMP:9566"/>
        <dbReference type="Rhea" id="RHEA-COMP:10914"/>
        <dbReference type="ChEBI" id="CHEBI:15378"/>
        <dbReference type="ChEBI" id="CHEBI:17976"/>
        <dbReference type="ChEBI" id="CHEBI:57856"/>
        <dbReference type="ChEBI" id="CHEBI:59789"/>
        <dbReference type="ChEBI" id="CHEBI:84422"/>
        <dbReference type="EC" id="2.1.1.64"/>
    </reaction>
</comment>
<dbReference type="GO" id="GO:0032259">
    <property type="term" value="P:methylation"/>
    <property type="evidence" value="ECO:0007669"/>
    <property type="project" value="UniProtKB-KW"/>
</dbReference>
<evidence type="ECO:0000313" key="7">
    <source>
        <dbReference type="EMBL" id="MFC6037401.1"/>
    </source>
</evidence>
<feature type="binding site" evidence="5">
    <location>
        <position position="150"/>
    </location>
    <ligand>
        <name>S-adenosyl-L-methionine</name>
        <dbReference type="ChEBI" id="CHEBI:59789"/>
    </ligand>
</feature>
<keyword evidence="2 5" id="KW-0808">Transferase</keyword>
<dbReference type="Pfam" id="PF13489">
    <property type="entry name" value="Methyltransf_23"/>
    <property type="match status" value="1"/>
</dbReference>
<dbReference type="EC" id="2.1.1.222" evidence="5"/>
<comment type="pathway">
    <text evidence="5">Cofactor biosynthesis; ubiquinone biosynthesis.</text>
</comment>
<keyword evidence="1 5" id="KW-0489">Methyltransferase</keyword>
<comment type="caution">
    <text evidence="7">The sequence shown here is derived from an EMBL/GenBank/DDBJ whole genome shotgun (WGS) entry which is preliminary data.</text>
</comment>
<keyword evidence="4 5" id="KW-0949">S-adenosyl-L-methionine</keyword>
<feature type="region of interest" description="Disordered" evidence="6">
    <location>
        <begin position="1"/>
        <end position="21"/>
    </location>
</feature>
<dbReference type="EC" id="2.1.1.64" evidence="5"/>
<keyword evidence="3 5" id="KW-0831">Ubiquinone biosynthesis</keyword>
<name>A0ABW1L2V6_9PROT</name>
<comment type="catalytic activity">
    <reaction evidence="5">
        <text>a 3-(all-trans-polyprenyl)benzene-1,2-diol + S-adenosyl-L-methionine = a 2-methoxy-6-(all-trans-polyprenyl)phenol + S-adenosyl-L-homocysteine + H(+)</text>
        <dbReference type="Rhea" id="RHEA:31411"/>
        <dbReference type="Rhea" id="RHEA-COMP:9550"/>
        <dbReference type="Rhea" id="RHEA-COMP:9551"/>
        <dbReference type="ChEBI" id="CHEBI:15378"/>
        <dbReference type="ChEBI" id="CHEBI:57856"/>
        <dbReference type="ChEBI" id="CHEBI:59789"/>
        <dbReference type="ChEBI" id="CHEBI:62729"/>
        <dbReference type="ChEBI" id="CHEBI:62731"/>
        <dbReference type="EC" id="2.1.1.222"/>
    </reaction>
</comment>
<organism evidence="7 8">
    <name type="scientific">Hyphococcus aureus</name>
    <dbReference type="NCBI Taxonomy" id="2666033"/>
    <lineage>
        <taxon>Bacteria</taxon>
        <taxon>Pseudomonadati</taxon>
        <taxon>Pseudomonadota</taxon>
        <taxon>Alphaproteobacteria</taxon>
        <taxon>Parvularculales</taxon>
        <taxon>Parvularculaceae</taxon>
        <taxon>Hyphococcus</taxon>
    </lineage>
</organism>
<gene>
    <name evidence="5 7" type="primary">ubiG</name>
    <name evidence="7" type="ORF">ACFMB1_17730</name>
</gene>